<accession>A0A4V1RWF9</accession>
<comment type="caution">
    <text evidence="4">The sequence shown here is derived from an EMBL/GenBank/DDBJ whole genome shotgun (WGS) entry which is preliminary data.</text>
</comment>
<sequence>MLHFLRKSDCKHPAPPQLDRMSRIILDCDLMKYSHSGLYQYCQQLGDHVNQLPAVDGSPSLYMYLPPRRKLELSPKPYHLIEQRWHRLVQPFLKDCRVWHAPFQSGRILPGKTRYPAIRVLLTIHDLNVLHEGKPQAVQQKSLAHTQSLIDRSDAIVCISEFTRSDVLTHCNVGDKPVHVIYNGVDPLTEPIQAPVAYRPARPFLLGIGYQNRKKNYHVLLPLLQSNPELELLLVGHHDDPAYVGQVRQLAQNLGVSDRLHLPGTVSEADKAWYLRHCQAFLHPSLAEGFGLPVIEAMRFGKPVFLSTATSLPEIGGEAAFYFPSFEATVVQAVFEQGMHTYTHTPMADAIVRHAERFTWQESARQYVAVYQSLMN</sequence>
<dbReference type="EMBL" id="SBLB01000002">
    <property type="protein sequence ID" value="RYC70128.1"/>
    <property type="molecule type" value="Genomic_DNA"/>
</dbReference>
<feature type="domain" description="Glycosyltransferase subfamily 4-like N-terminal" evidence="3">
    <location>
        <begin position="79"/>
        <end position="187"/>
    </location>
</feature>
<dbReference type="SUPFAM" id="SSF53756">
    <property type="entry name" value="UDP-Glycosyltransferase/glycogen phosphorylase"/>
    <property type="match status" value="1"/>
</dbReference>
<organism evidence="4 5">
    <name type="scientific">Spirosoma sordidisoli</name>
    <dbReference type="NCBI Taxonomy" id="2502893"/>
    <lineage>
        <taxon>Bacteria</taxon>
        <taxon>Pseudomonadati</taxon>
        <taxon>Bacteroidota</taxon>
        <taxon>Cytophagia</taxon>
        <taxon>Cytophagales</taxon>
        <taxon>Cytophagaceae</taxon>
        <taxon>Spirosoma</taxon>
    </lineage>
</organism>
<evidence type="ECO:0000259" key="3">
    <source>
        <dbReference type="Pfam" id="PF13439"/>
    </source>
</evidence>
<dbReference type="Proteomes" id="UP000290407">
    <property type="component" value="Unassembled WGS sequence"/>
</dbReference>
<dbReference type="CDD" id="cd03809">
    <property type="entry name" value="GT4_MtfB-like"/>
    <property type="match status" value="1"/>
</dbReference>
<evidence type="ECO:0000313" key="4">
    <source>
        <dbReference type="EMBL" id="RYC70128.1"/>
    </source>
</evidence>
<name>A0A4V1RWF9_9BACT</name>
<dbReference type="Gene3D" id="3.40.50.2000">
    <property type="entry name" value="Glycogen Phosphorylase B"/>
    <property type="match status" value="2"/>
</dbReference>
<proteinExistence type="predicted"/>
<reference evidence="4 5" key="1">
    <citation type="submission" date="2019-01" db="EMBL/GenBank/DDBJ databases">
        <title>Spirosoma flava sp. nov., a propanil-degrading bacterium isolated from herbicide-contaminated soil.</title>
        <authorList>
            <person name="Zhang L."/>
            <person name="Jiang J.-D."/>
        </authorList>
    </citation>
    <scope>NUCLEOTIDE SEQUENCE [LARGE SCALE GENOMIC DNA]</scope>
    <source>
        <strain evidence="4 5">TY50</strain>
    </source>
</reference>
<dbReference type="PANTHER" id="PTHR46401:SF2">
    <property type="entry name" value="GLYCOSYLTRANSFERASE WBBK-RELATED"/>
    <property type="match status" value="1"/>
</dbReference>
<dbReference type="InterPro" id="IPR028098">
    <property type="entry name" value="Glyco_trans_4-like_N"/>
</dbReference>
<dbReference type="PANTHER" id="PTHR46401">
    <property type="entry name" value="GLYCOSYLTRANSFERASE WBBK-RELATED"/>
    <property type="match status" value="1"/>
</dbReference>
<protein>
    <submittedName>
        <fullName evidence="4">Glycosyltransferase family 1 protein</fullName>
    </submittedName>
</protein>
<dbReference type="Pfam" id="PF00534">
    <property type="entry name" value="Glycos_transf_1"/>
    <property type="match status" value="1"/>
</dbReference>
<evidence type="ECO:0000256" key="1">
    <source>
        <dbReference type="ARBA" id="ARBA00022679"/>
    </source>
</evidence>
<evidence type="ECO:0000259" key="2">
    <source>
        <dbReference type="Pfam" id="PF00534"/>
    </source>
</evidence>
<dbReference type="GO" id="GO:0016757">
    <property type="term" value="F:glycosyltransferase activity"/>
    <property type="evidence" value="ECO:0007669"/>
    <property type="project" value="InterPro"/>
</dbReference>
<gene>
    <name evidence="4" type="ORF">EQG79_09665</name>
</gene>
<feature type="domain" description="Glycosyl transferase family 1" evidence="2">
    <location>
        <begin position="202"/>
        <end position="317"/>
    </location>
</feature>
<dbReference type="Pfam" id="PF13439">
    <property type="entry name" value="Glyco_transf_4"/>
    <property type="match status" value="1"/>
</dbReference>
<dbReference type="InterPro" id="IPR001296">
    <property type="entry name" value="Glyco_trans_1"/>
</dbReference>
<keyword evidence="1 4" id="KW-0808">Transferase</keyword>
<dbReference type="GO" id="GO:0009103">
    <property type="term" value="P:lipopolysaccharide biosynthetic process"/>
    <property type="evidence" value="ECO:0007669"/>
    <property type="project" value="TreeGrafter"/>
</dbReference>
<keyword evidence="5" id="KW-1185">Reference proteome</keyword>
<dbReference type="AlphaFoldDB" id="A0A4V1RWF9"/>
<evidence type="ECO:0000313" key="5">
    <source>
        <dbReference type="Proteomes" id="UP000290407"/>
    </source>
</evidence>